<keyword evidence="3" id="KW-1185">Reference proteome</keyword>
<organism evidence="2 3">
    <name type="scientific">Intoshia linei</name>
    <dbReference type="NCBI Taxonomy" id="1819745"/>
    <lineage>
        <taxon>Eukaryota</taxon>
        <taxon>Metazoa</taxon>
        <taxon>Spiralia</taxon>
        <taxon>Lophotrochozoa</taxon>
        <taxon>Mesozoa</taxon>
        <taxon>Orthonectida</taxon>
        <taxon>Rhopaluridae</taxon>
        <taxon>Intoshia</taxon>
    </lineage>
</organism>
<comment type="caution">
    <text evidence="2">The sequence shown here is derived from an EMBL/GenBank/DDBJ whole genome shotgun (WGS) entry which is preliminary data.</text>
</comment>
<sequence length="67" mass="7463">MAFPYIIKYFIDHTGIGNYMHCLSFGMGVITLIHLPIYIIAVGKNPQNDTVEAKMRNVPKGGTLPKI</sequence>
<name>A0A177B9B4_9BILA</name>
<dbReference type="AlphaFoldDB" id="A0A177B9B4"/>
<evidence type="ECO:0000256" key="1">
    <source>
        <dbReference type="SAM" id="Phobius"/>
    </source>
</evidence>
<protein>
    <submittedName>
        <fullName evidence="2">Uncharacterized protein</fullName>
    </submittedName>
</protein>
<evidence type="ECO:0000313" key="3">
    <source>
        <dbReference type="Proteomes" id="UP000078046"/>
    </source>
</evidence>
<dbReference type="EMBL" id="LWCA01000113">
    <property type="protein sequence ID" value="OAF70760.1"/>
    <property type="molecule type" value="Genomic_DNA"/>
</dbReference>
<proteinExistence type="predicted"/>
<reference evidence="2 3" key="1">
    <citation type="submission" date="2016-04" db="EMBL/GenBank/DDBJ databases">
        <title>The genome of Intoshia linei affirms orthonectids as highly simplified spiralians.</title>
        <authorList>
            <person name="Mikhailov K.V."/>
            <person name="Slusarev G.S."/>
            <person name="Nikitin M.A."/>
            <person name="Logacheva M.D."/>
            <person name="Penin A."/>
            <person name="Aleoshin V."/>
            <person name="Panchin Y.V."/>
        </authorList>
    </citation>
    <scope>NUCLEOTIDE SEQUENCE [LARGE SCALE GENOMIC DNA]</scope>
    <source>
        <strain evidence="2">Intl2013</strain>
        <tissue evidence="2">Whole animal</tissue>
    </source>
</reference>
<evidence type="ECO:0000313" key="2">
    <source>
        <dbReference type="EMBL" id="OAF70760.1"/>
    </source>
</evidence>
<feature type="transmembrane region" description="Helical" evidence="1">
    <location>
        <begin position="21"/>
        <end position="41"/>
    </location>
</feature>
<keyword evidence="1" id="KW-0812">Transmembrane</keyword>
<dbReference type="Proteomes" id="UP000078046">
    <property type="component" value="Unassembled WGS sequence"/>
</dbReference>
<keyword evidence="1" id="KW-0472">Membrane</keyword>
<keyword evidence="1" id="KW-1133">Transmembrane helix</keyword>
<accession>A0A177B9B4</accession>
<gene>
    <name evidence="2" type="ORF">A3Q56_01490</name>
</gene>